<accession>F6G0L9</accession>
<evidence type="ECO:0000313" key="3">
    <source>
        <dbReference type="Proteomes" id="UP000007953"/>
    </source>
</evidence>
<evidence type="ECO:0000313" key="2">
    <source>
        <dbReference type="EMBL" id="AEG68864.1"/>
    </source>
</evidence>
<dbReference type="Proteomes" id="UP000007953">
    <property type="component" value="Chromosome"/>
</dbReference>
<sequence>MRRPKLSWDGGVQGERGLTRRNAFHTIGGNFRYQPLRT</sequence>
<proteinExistence type="predicted"/>
<feature type="region of interest" description="Disordered" evidence="1">
    <location>
        <begin position="1"/>
        <end position="21"/>
    </location>
</feature>
<protein>
    <submittedName>
        <fullName evidence="2">Uncharacterized protein</fullName>
    </submittedName>
</protein>
<gene>
    <name evidence="2" type="ordered locus">RSPO_c01564</name>
</gene>
<dbReference type="PATRIC" id="fig|1031711.3.peg.1522"/>
<evidence type="ECO:0000256" key="1">
    <source>
        <dbReference type="SAM" id="MobiDB-lite"/>
    </source>
</evidence>
<dbReference type="AlphaFoldDB" id="F6G0L9"/>
<name>F6G0L9_RALS8</name>
<dbReference type="KEGG" id="rsn:RSPO_c01564"/>
<reference evidence="2 3" key="1">
    <citation type="journal article" date="2011" name="J. Bacteriol.">
        <title>Complete genome sequence of the plant pathogen Ralstonia solanacearum strain Po82.</title>
        <authorList>
            <person name="Xu J."/>
            <person name="Zheng H.J."/>
            <person name="Liu L."/>
            <person name="Pan Z.C."/>
            <person name="Prior P."/>
            <person name="Tang B."/>
            <person name="Xu J.S."/>
            <person name="Zhang H."/>
            <person name="Tian Q."/>
            <person name="Zhang L.Q."/>
            <person name="Feng J."/>
        </authorList>
    </citation>
    <scope>NUCLEOTIDE SEQUENCE [LARGE SCALE GENOMIC DNA]</scope>
    <source>
        <strain evidence="2 3">Po82</strain>
    </source>
</reference>
<organism evidence="2 3">
    <name type="scientific">Ralstonia solanacearum (strain Po82)</name>
    <dbReference type="NCBI Taxonomy" id="1031711"/>
    <lineage>
        <taxon>Bacteria</taxon>
        <taxon>Pseudomonadati</taxon>
        <taxon>Pseudomonadota</taxon>
        <taxon>Betaproteobacteria</taxon>
        <taxon>Burkholderiales</taxon>
        <taxon>Burkholderiaceae</taxon>
        <taxon>Ralstonia</taxon>
        <taxon>Ralstonia solanacearum species complex</taxon>
    </lineage>
</organism>
<dbReference type="EMBL" id="CP002819">
    <property type="protein sequence ID" value="AEG68864.1"/>
    <property type="molecule type" value="Genomic_DNA"/>
</dbReference>
<dbReference type="HOGENOM" id="CLU_3332003_0_0_4"/>